<evidence type="ECO:0000313" key="2">
    <source>
        <dbReference type="Proteomes" id="UP000006281"/>
    </source>
</evidence>
<gene>
    <name evidence="1" type="ordered locus">BN6_71450</name>
</gene>
<dbReference type="HOGENOM" id="CLU_2048051_0_0_11"/>
<dbReference type="EMBL" id="HE804045">
    <property type="protein sequence ID" value="CCH34380.1"/>
    <property type="molecule type" value="Genomic_DNA"/>
</dbReference>
<keyword evidence="2" id="KW-1185">Reference proteome</keyword>
<proteinExistence type="predicted"/>
<reference evidence="1 2" key="1">
    <citation type="journal article" date="2012" name="BMC Genomics">
        <title>Complete genome sequence of Saccharothrix espanaensis DSM 44229T and comparison to the other completely sequenced Pseudonocardiaceae.</title>
        <authorList>
            <person name="Strobel T."/>
            <person name="Al-Dilaimi A."/>
            <person name="Blom J."/>
            <person name="Gessner A."/>
            <person name="Kalinowski J."/>
            <person name="Luzhetska M."/>
            <person name="Puhler A."/>
            <person name="Szczepanowski R."/>
            <person name="Bechthold A."/>
            <person name="Ruckert C."/>
        </authorList>
    </citation>
    <scope>NUCLEOTIDE SEQUENCE [LARGE SCALE GENOMIC DNA]</scope>
    <source>
        <strain evidence="2">ATCC 51144 / DSM 44229 / JCM 9112 / NBRC 15066 / NRRL 15764</strain>
    </source>
</reference>
<organism evidence="1 2">
    <name type="scientific">Saccharothrix espanaensis (strain ATCC 51144 / DSM 44229 / JCM 9112 / NBRC 15066 / NRRL 15764)</name>
    <dbReference type="NCBI Taxonomy" id="1179773"/>
    <lineage>
        <taxon>Bacteria</taxon>
        <taxon>Bacillati</taxon>
        <taxon>Actinomycetota</taxon>
        <taxon>Actinomycetes</taxon>
        <taxon>Pseudonocardiales</taxon>
        <taxon>Pseudonocardiaceae</taxon>
        <taxon>Saccharothrix</taxon>
    </lineage>
</organism>
<sequence>MLCDCDVGTTGAVVVVCSTFGSSGRGPAASGSFFAGSADAVDDFGARADTVTTTVDVLPSAATRTDVSTVGCTSARGSGGAGSGSPPRASMDARVAITVATTAPPPASSATEEAFLFGAG</sequence>
<accession>K0K2A3</accession>
<dbReference type="KEGG" id="sesp:BN6_71450"/>
<evidence type="ECO:0000313" key="1">
    <source>
        <dbReference type="EMBL" id="CCH34380.1"/>
    </source>
</evidence>
<dbReference type="AlphaFoldDB" id="K0K2A3"/>
<name>K0K2A3_SACES</name>
<protein>
    <submittedName>
        <fullName evidence="1">Putative secreted protein</fullName>
    </submittedName>
</protein>
<dbReference type="Proteomes" id="UP000006281">
    <property type="component" value="Chromosome"/>
</dbReference>